<dbReference type="EMBL" id="MU825401">
    <property type="protein sequence ID" value="KAJ7392330.1"/>
    <property type="molecule type" value="Genomic_DNA"/>
</dbReference>
<name>A0A9X0A3G0_9CNID</name>
<accession>A0A9X0A3G0</accession>
<evidence type="ECO:0000313" key="1">
    <source>
        <dbReference type="EMBL" id="KAJ7392330.1"/>
    </source>
</evidence>
<keyword evidence="2" id="KW-1185">Reference proteome</keyword>
<organism evidence="1 2">
    <name type="scientific">Desmophyllum pertusum</name>
    <dbReference type="NCBI Taxonomy" id="174260"/>
    <lineage>
        <taxon>Eukaryota</taxon>
        <taxon>Metazoa</taxon>
        <taxon>Cnidaria</taxon>
        <taxon>Anthozoa</taxon>
        <taxon>Hexacorallia</taxon>
        <taxon>Scleractinia</taxon>
        <taxon>Caryophylliina</taxon>
        <taxon>Caryophylliidae</taxon>
        <taxon>Desmophyllum</taxon>
    </lineage>
</organism>
<evidence type="ECO:0000313" key="2">
    <source>
        <dbReference type="Proteomes" id="UP001163046"/>
    </source>
</evidence>
<dbReference type="Proteomes" id="UP001163046">
    <property type="component" value="Unassembled WGS sequence"/>
</dbReference>
<gene>
    <name evidence="1" type="ORF">OS493_011988</name>
</gene>
<proteinExistence type="predicted"/>
<comment type="caution">
    <text evidence="1">The sequence shown here is derived from an EMBL/GenBank/DDBJ whole genome shotgun (WGS) entry which is preliminary data.</text>
</comment>
<sequence>MHLSRINMPFSKADQCPFEMQVSLTKTAKIQSKTAKIQSIKIISSFSHEYHNTTFRIRAYVLSDCVGSSSLPCTSSDLKTVQFVSVCVLDSLETCVGATVILASSSCSSSLRISSSCVCLSSVSHWRSPLFSSRAPLSGEVVGGSVFFGLTFKLVESRRESGVRSAVGRRKAVDHTEMALLLHLAKCLKLKDRGVQAKCRYHVVLEGQ</sequence>
<dbReference type="AlphaFoldDB" id="A0A9X0A3G0"/>
<reference evidence="1" key="1">
    <citation type="submission" date="2023-01" db="EMBL/GenBank/DDBJ databases">
        <title>Genome assembly of the deep-sea coral Lophelia pertusa.</title>
        <authorList>
            <person name="Herrera S."/>
            <person name="Cordes E."/>
        </authorList>
    </citation>
    <scope>NUCLEOTIDE SEQUENCE</scope>
    <source>
        <strain evidence="1">USNM1676648</strain>
        <tissue evidence="1">Polyp</tissue>
    </source>
</reference>
<protein>
    <submittedName>
        <fullName evidence="1">Uncharacterized protein</fullName>
    </submittedName>
</protein>